<feature type="region of interest" description="Disordered" evidence="9">
    <location>
        <begin position="97"/>
        <end position="154"/>
    </location>
</feature>
<comment type="similarity">
    <text evidence="1">Belongs to the heme oxygenase family.</text>
</comment>
<dbReference type="Gene3D" id="1.20.910.10">
    <property type="entry name" value="Heme oxygenase-like"/>
    <property type="match status" value="1"/>
</dbReference>
<dbReference type="EC" id="1.14.14.18" evidence="2"/>
<dbReference type="PRINTS" id="PR00088">
    <property type="entry name" value="HAEMOXYGNASE"/>
</dbReference>
<comment type="caution">
    <text evidence="11">The sequence shown here is derived from an EMBL/GenBank/DDBJ whole genome shotgun (WGS) entry which is preliminary data.</text>
</comment>
<dbReference type="Gene3D" id="3.20.180.10">
    <property type="entry name" value="PNP-oxidase-like"/>
    <property type="match status" value="1"/>
</dbReference>
<dbReference type="Proteomes" id="UP001500851">
    <property type="component" value="Unassembled WGS sequence"/>
</dbReference>
<feature type="compositionally biased region" description="Basic and acidic residues" evidence="9">
    <location>
        <begin position="113"/>
        <end position="122"/>
    </location>
</feature>
<dbReference type="InterPro" id="IPR019595">
    <property type="entry name" value="DUF2470"/>
</dbReference>
<keyword evidence="12" id="KW-1185">Reference proteome</keyword>
<evidence type="ECO:0000256" key="4">
    <source>
        <dbReference type="ARBA" id="ARBA00022723"/>
    </source>
</evidence>
<dbReference type="InterPro" id="IPR002051">
    <property type="entry name" value="Haem_Oase"/>
</dbReference>
<evidence type="ECO:0000256" key="6">
    <source>
        <dbReference type="ARBA" id="ARBA00023004"/>
    </source>
</evidence>
<feature type="domain" description="DUF2470" evidence="10">
    <location>
        <begin position="11"/>
        <end position="82"/>
    </location>
</feature>
<keyword evidence="3" id="KW-0349">Heme</keyword>
<proteinExistence type="inferred from homology"/>
<dbReference type="InterPro" id="IPR037119">
    <property type="entry name" value="Haem_oxidase_HugZ-like_sf"/>
</dbReference>
<reference evidence="11 12" key="1">
    <citation type="journal article" date="2019" name="Int. J. Syst. Evol. Microbiol.">
        <title>The Global Catalogue of Microorganisms (GCM) 10K type strain sequencing project: providing services to taxonomists for standard genome sequencing and annotation.</title>
        <authorList>
            <consortium name="The Broad Institute Genomics Platform"/>
            <consortium name="The Broad Institute Genome Sequencing Center for Infectious Disease"/>
            <person name="Wu L."/>
            <person name="Ma J."/>
        </authorList>
    </citation>
    <scope>NUCLEOTIDE SEQUENCE [LARGE SCALE GENOMIC DNA]</scope>
    <source>
        <strain evidence="11 12">JCM 14736</strain>
    </source>
</reference>
<evidence type="ECO:0000256" key="8">
    <source>
        <dbReference type="SAM" id="Coils"/>
    </source>
</evidence>
<organism evidence="11 12">
    <name type="scientific">Leucobacter iarius</name>
    <dbReference type="NCBI Taxonomy" id="333963"/>
    <lineage>
        <taxon>Bacteria</taxon>
        <taxon>Bacillati</taxon>
        <taxon>Actinomycetota</taxon>
        <taxon>Actinomycetes</taxon>
        <taxon>Micrococcales</taxon>
        <taxon>Microbacteriaceae</taxon>
        <taxon>Leucobacter</taxon>
    </lineage>
</organism>
<dbReference type="CDD" id="cd19165">
    <property type="entry name" value="HemeO"/>
    <property type="match status" value="1"/>
</dbReference>
<dbReference type="Pfam" id="PF10615">
    <property type="entry name" value="DUF2470"/>
    <property type="match status" value="1"/>
</dbReference>
<dbReference type="PROSITE" id="PS00593">
    <property type="entry name" value="HEME_OXYGENASE"/>
    <property type="match status" value="1"/>
</dbReference>
<dbReference type="Pfam" id="PF01126">
    <property type="entry name" value="Heme_oxygenase"/>
    <property type="match status" value="1"/>
</dbReference>
<evidence type="ECO:0000313" key="11">
    <source>
        <dbReference type="EMBL" id="GAA1779680.1"/>
    </source>
</evidence>
<protein>
    <recommendedName>
        <fullName evidence="2">heme oxygenase (biliverdin-producing)</fullName>
        <ecNumber evidence="2">1.14.14.18</ecNumber>
    </recommendedName>
</protein>
<dbReference type="RefSeq" id="WP_344029045.1">
    <property type="nucleotide sequence ID" value="NZ_BAAAOB010000001.1"/>
</dbReference>
<dbReference type="InterPro" id="IPR018207">
    <property type="entry name" value="Haem_oxygenase_CS"/>
</dbReference>
<keyword evidence="4" id="KW-0479">Metal-binding</keyword>
<dbReference type="EMBL" id="BAAAOB010000001">
    <property type="protein sequence ID" value="GAA1779680.1"/>
    <property type="molecule type" value="Genomic_DNA"/>
</dbReference>
<evidence type="ECO:0000256" key="3">
    <source>
        <dbReference type="ARBA" id="ARBA00022617"/>
    </source>
</evidence>
<dbReference type="SUPFAM" id="SSF48613">
    <property type="entry name" value="Heme oxygenase-like"/>
    <property type="match status" value="1"/>
</dbReference>
<evidence type="ECO:0000256" key="1">
    <source>
        <dbReference type="ARBA" id="ARBA00006134"/>
    </source>
</evidence>
<gene>
    <name evidence="11" type="ORF">GCM10009768_05710</name>
</gene>
<feature type="coiled-coil region" evidence="8">
    <location>
        <begin position="324"/>
        <end position="351"/>
    </location>
</feature>
<evidence type="ECO:0000313" key="12">
    <source>
        <dbReference type="Proteomes" id="UP001500851"/>
    </source>
</evidence>
<evidence type="ECO:0000256" key="2">
    <source>
        <dbReference type="ARBA" id="ARBA00012360"/>
    </source>
</evidence>
<name>A0ABN2L947_9MICO</name>
<dbReference type="PANTHER" id="PTHR10720">
    <property type="entry name" value="HEME OXYGENASE"/>
    <property type="match status" value="1"/>
</dbReference>
<dbReference type="InterPro" id="IPR016053">
    <property type="entry name" value="Haem_Oase-like"/>
</dbReference>
<evidence type="ECO:0000256" key="5">
    <source>
        <dbReference type="ARBA" id="ARBA00023002"/>
    </source>
</evidence>
<sequence length="371" mass="40532">MSDFDETVISGVIGHMNGDHTDDNLLIARAFGYPEATASTMTGLTGEHGCWTVVDSAGEHELCVPWPAGRITERPQIRREVVLLYREACKRLGVEPRAEHEAPQHLPGQGDAAHPHGSEHAAHGGAHPHGGHGHGHGHGEAAHAGSNPHAAPAQEGPVAFSVEIRSGSWSDHSDSEGAGFMEGIMRGRGTREDYVALAVQHYFMYEALEESAAKFEQDARFAGFHSDDLERMAALEEDLEFLVGDDWRERIEPTPATAAYAARIREIADEGWLPGLVAHHYTRYLGDLSGGQMIARRVGKQFGFEHAGISFYDFSSLGDLAEFKGRYRAELDALGETLDQAERDRVLAEVRTAYRFNTDVFGDLARAKAAN</sequence>
<dbReference type="PANTHER" id="PTHR10720:SF0">
    <property type="entry name" value="HEME OXYGENASE"/>
    <property type="match status" value="1"/>
</dbReference>
<dbReference type="InterPro" id="IPR016084">
    <property type="entry name" value="Haem_Oase-like_multi-hlx"/>
</dbReference>
<keyword evidence="8" id="KW-0175">Coiled coil</keyword>
<evidence type="ECO:0000256" key="9">
    <source>
        <dbReference type="SAM" id="MobiDB-lite"/>
    </source>
</evidence>
<comment type="catalytic activity">
    <reaction evidence="7">
        <text>heme b + 3 reduced [NADPH--hemoprotein reductase] + 3 O2 = biliverdin IXalpha + CO + Fe(2+) + 3 oxidized [NADPH--hemoprotein reductase] + 3 H2O + H(+)</text>
        <dbReference type="Rhea" id="RHEA:21764"/>
        <dbReference type="Rhea" id="RHEA-COMP:11964"/>
        <dbReference type="Rhea" id="RHEA-COMP:11965"/>
        <dbReference type="ChEBI" id="CHEBI:15377"/>
        <dbReference type="ChEBI" id="CHEBI:15378"/>
        <dbReference type="ChEBI" id="CHEBI:15379"/>
        <dbReference type="ChEBI" id="CHEBI:17245"/>
        <dbReference type="ChEBI" id="CHEBI:29033"/>
        <dbReference type="ChEBI" id="CHEBI:57618"/>
        <dbReference type="ChEBI" id="CHEBI:57991"/>
        <dbReference type="ChEBI" id="CHEBI:58210"/>
        <dbReference type="ChEBI" id="CHEBI:60344"/>
        <dbReference type="EC" id="1.14.14.18"/>
    </reaction>
</comment>
<evidence type="ECO:0000259" key="10">
    <source>
        <dbReference type="Pfam" id="PF10615"/>
    </source>
</evidence>
<evidence type="ECO:0000256" key="7">
    <source>
        <dbReference type="ARBA" id="ARBA00048328"/>
    </source>
</evidence>
<accession>A0ABN2L947</accession>
<keyword evidence="5" id="KW-0560">Oxidoreductase</keyword>
<keyword evidence="6" id="KW-0408">Iron</keyword>